<organism evidence="2 3">
    <name type="scientific">Sinomonas terrae</name>
    <dbReference type="NCBI Taxonomy" id="2908838"/>
    <lineage>
        <taxon>Bacteria</taxon>
        <taxon>Bacillati</taxon>
        <taxon>Actinomycetota</taxon>
        <taxon>Actinomycetes</taxon>
        <taxon>Micrococcales</taxon>
        <taxon>Micrococcaceae</taxon>
        <taxon>Sinomonas</taxon>
    </lineage>
</organism>
<sequence>MTASGTWASWQQDLATAVARSAPLFEEQPEIPAAVLRDRLLAALGTSPAPESAAVTVDGTWTRDGLDGTDLSWDCGFGPRTRAWLLRPAGETGTLPGVLALFEHGGVKVVGREKLTDGPGQLDADLAATVRSSRNACYGGRAWAEDLARRGVAVLIHDVFGFGSRRLPEDDGAPPRLTEAQAAKAAGVLGTSWASLIAGEDRLALSALRSLPAVDGARLAAVGMSGGGARAGLLRVLEPGLAATVVVTMMSTLGAMVPKHFENHAWTWLSPRLGAAGDWPSVVGSWTERPLLVQYGLEDHLFPPSGMVGADAQLRRRFAAQGHPENYTGSLLPVGHVFTPEMQDAAWKWLADVLGF</sequence>
<dbReference type="InterPro" id="IPR050261">
    <property type="entry name" value="FrsA_esterase"/>
</dbReference>
<name>A0ABS9TXF4_9MICC</name>
<evidence type="ECO:0000313" key="2">
    <source>
        <dbReference type="EMBL" id="MCH6469093.1"/>
    </source>
</evidence>
<proteinExistence type="inferred from homology"/>
<dbReference type="RefSeq" id="WP_241051327.1">
    <property type="nucleotide sequence ID" value="NZ_JAKZBV010000001.1"/>
</dbReference>
<dbReference type="PANTHER" id="PTHR22946:SF0">
    <property type="entry name" value="DIENELACTONE HYDROLASE DOMAIN-CONTAINING PROTEIN"/>
    <property type="match status" value="1"/>
</dbReference>
<dbReference type="Gene3D" id="3.40.50.1820">
    <property type="entry name" value="alpha/beta hydrolase"/>
    <property type="match status" value="1"/>
</dbReference>
<dbReference type="InterPro" id="IPR029058">
    <property type="entry name" value="AB_hydrolase_fold"/>
</dbReference>
<evidence type="ECO:0000313" key="3">
    <source>
        <dbReference type="Proteomes" id="UP001202922"/>
    </source>
</evidence>
<dbReference type="PANTHER" id="PTHR22946">
    <property type="entry name" value="DIENELACTONE HYDROLASE DOMAIN-CONTAINING PROTEIN-RELATED"/>
    <property type="match status" value="1"/>
</dbReference>
<dbReference type="SUPFAM" id="SSF53474">
    <property type="entry name" value="alpha/beta-Hydrolases"/>
    <property type="match status" value="1"/>
</dbReference>
<protein>
    <submittedName>
        <fullName evidence="2">Acetylesterase</fullName>
    </submittedName>
</protein>
<reference evidence="2 3" key="1">
    <citation type="submission" date="2022-03" db="EMBL/GenBank/DDBJ databases">
        <title>Sinomonas sp. isolated from a soil.</title>
        <authorList>
            <person name="Han J."/>
            <person name="Kim D.-U."/>
        </authorList>
    </citation>
    <scope>NUCLEOTIDE SEQUENCE [LARGE SCALE GENOMIC DNA]</scope>
    <source>
        <strain evidence="2 3">5-5</strain>
    </source>
</reference>
<evidence type="ECO:0000256" key="1">
    <source>
        <dbReference type="ARBA" id="ARBA00008645"/>
    </source>
</evidence>
<dbReference type="Proteomes" id="UP001202922">
    <property type="component" value="Unassembled WGS sequence"/>
</dbReference>
<gene>
    <name evidence="2" type="ORF">L0M17_03665</name>
</gene>
<comment type="similarity">
    <text evidence="1">Belongs to the AB hydrolase superfamily.</text>
</comment>
<dbReference type="EMBL" id="JAKZBV010000001">
    <property type="protein sequence ID" value="MCH6469093.1"/>
    <property type="molecule type" value="Genomic_DNA"/>
</dbReference>
<accession>A0ABS9TXF4</accession>
<comment type="caution">
    <text evidence="2">The sequence shown here is derived from an EMBL/GenBank/DDBJ whole genome shotgun (WGS) entry which is preliminary data.</text>
</comment>
<keyword evidence="3" id="KW-1185">Reference proteome</keyword>